<keyword evidence="4" id="KW-0963">Cytoplasm</keyword>
<dbReference type="EMBL" id="NPIC01000016">
    <property type="protein sequence ID" value="RDL30167.1"/>
    <property type="molecule type" value="Genomic_DNA"/>
</dbReference>
<accession>A0A370T9B2</accession>
<evidence type="ECO:0000256" key="6">
    <source>
        <dbReference type="ARBA" id="ARBA00023203"/>
    </source>
</evidence>
<dbReference type="GO" id="GO:0051015">
    <property type="term" value="F:actin filament binding"/>
    <property type="evidence" value="ECO:0007669"/>
    <property type="project" value="TreeGrafter"/>
</dbReference>
<name>A0A370T9B2_9HELO</name>
<dbReference type="Pfam" id="PF00241">
    <property type="entry name" value="Cofilin_ADF"/>
    <property type="match status" value="2"/>
</dbReference>
<evidence type="ECO:0000256" key="10">
    <source>
        <dbReference type="ARBA" id="ARBA00069496"/>
    </source>
</evidence>
<dbReference type="InterPro" id="IPR029006">
    <property type="entry name" value="ADF-H/Gelsolin-like_dom_sf"/>
</dbReference>
<feature type="domain" description="ADF-H" evidence="13">
    <location>
        <begin position="636"/>
        <end position="770"/>
    </location>
</feature>
<dbReference type="GO" id="GO:0030042">
    <property type="term" value="P:actin filament depolymerization"/>
    <property type="evidence" value="ECO:0007669"/>
    <property type="project" value="TreeGrafter"/>
</dbReference>
<evidence type="ECO:0000256" key="12">
    <source>
        <dbReference type="SAM" id="Phobius"/>
    </source>
</evidence>
<dbReference type="FunFam" id="3.40.20.10:FF:000007">
    <property type="entry name" value="Twinfilin-1 isoform 1"/>
    <property type="match status" value="1"/>
</dbReference>
<organism evidence="14 15">
    <name type="scientific">Venustampulla echinocandica</name>
    <dbReference type="NCBI Taxonomy" id="2656787"/>
    <lineage>
        <taxon>Eukaryota</taxon>
        <taxon>Fungi</taxon>
        <taxon>Dikarya</taxon>
        <taxon>Ascomycota</taxon>
        <taxon>Pezizomycotina</taxon>
        <taxon>Leotiomycetes</taxon>
        <taxon>Helotiales</taxon>
        <taxon>Pleuroascaceae</taxon>
        <taxon>Venustampulla</taxon>
    </lineage>
</organism>
<evidence type="ECO:0000256" key="3">
    <source>
        <dbReference type="ARBA" id="ARBA00009557"/>
    </source>
</evidence>
<dbReference type="PANTHER" id="PTHR13759">
    <property type="entry name" value="TWINFILIN"/>
    <property type="match status" value="1"/>
</dbReference>
<feature type="compositionally biased region" description="Basic and acidic residues" evidence="11">
    <location>
        <begin position="787"/>
        <end position="804"/>
    </location>
</feature>
<gene>
    <name evidence="14" type="ORF">BP5553_10445</name>
</gene>
<evidence type="ECO:0000256" key="1">
    <source>
        <dbReference type="ARBA" id="ARBA00004245"/>
    </source>
</evidence>
<dbReference type="Pfam" id="PF26616">
    <property type="entry name" value="CorA-like"/>
    <property type="match status" value="1"/>
</dbReference>
<feature type="domain" description="ADF-H" evidence="13">
    <location>
        <begin position="809"/>
        <end position="947"/>
    </location>
</feature>
<comment type="similarity">
    <text evidence="3">Belongs to the actin-binding proteins ADF family. Twinfilin subfamily.</text>
</comment>
<dbReference type="Gene3D" id="3.40.20.10">
    <property type="entry name" value="Severin"/>
    <property type="match status" value="2"/>
</dbReference>
<dbReference type="FunFam" id="3.40.20.10:FF:000042">
    <property type="entry name" value="Actin depolymerizing protein"/>
    <property type="match status" value="1"/>
</dbReference>
<dbReference type="PROSITE" id="PS51263">
    <property type="entry name" value="ADF_H"/>
    <property type="match status" value="2"/>
</dbReference>
<sequence length="965" mass="108371">MADNDSFRDSLNKSASFPKSLVYHRAYEHVLEAHVDRLNEQDDRLFSCEDKTNLELWEYGAQSTGFKSHHFNNSTQLRNHFVGGQLFAEVDPQCRFMFVHAAHSRAKLKVTRYMLTVALTYHQAMAPFVDFLFSFGKQEYPRDFHFSGFYHETHLNNDQPNLHLPDLGRSGTDFKMCYNLKSVEPSSSQPHFPWSVRQLAVYHSFDVVTGKAFWTMIKGDELIKQRIKAATNPDNHPNLDMSSAAQAFCVALTVQLIIFDWCREQWRWYISYLEGLQEITTCRALTMRFDRPSARPAQPSNISPPRAATTPPGKIKRAVTRIFRRASLAIRTLSPSIPLAPILHPAAPPPEFEPDFESTELFSFSDLQNVQSYEEKVSELLLVIRSNIKIVSDIKAYYMDLVASTNFPDEIKTGCSSKIRDFEKTVFSIVNDLEMQHSRASMLLSTLTNRKGLLNGALNYCNMEASKRFAEKAAASTSEMQIMTEEMNALAQKTKQETVSMRIITLVTLFFLPGTFISTIMSTDILQYSKIPDTNNFKEDYSSTALKRYATITLPLMAMTFAAWAWLYLTATTRRGGWSLHSSVLVKSAKTTIFEGSGGSTILGSLDDTGSQSKGNAKCRLGRLMQKRVSYLKMQSGISASQELHTAFQTLVSTESQRGLLVTIEKESLVPSAILSPSTGSFTSDLSLLTPHITPKTALYIILRRYETSSPAPFVAITYVPDAAPVRQKMLFASTRLTLVRELGIERFRESIFANREDELTEAGFKKHDKHNELEAPLTEEEVSLGEVKRKEAEEGRGMSERKSHVSSGVSMPITDDALAALKSLASGDGEGDNLVQLKIDIPTETMELASITSTPIESLPTTISPTEPRYSVYRFAHSHNGETTSPILFIYTCPSGSKVKERMLYAASSRSAVQVAEAEAGLKIERRIESSSPEDVTEESIMEDLHPKVEVKRAFERPKRPGRR</sequence>
<dbReference type="GO" id="GO:0051016">
    <property type="term" value="P:barbed-end actin filament capping"/>
    <property type="evidence" value="ECO:0007669"/>
    <property type="project" value="TreeGrafter"/>
</dbReference>
<evidence type="ECO:0000313" key="15">
    <source>
        <dbReference type="Proteomes" id="UP000254866"/>
    </source>
</evidence>
<dbReference type="RefSeq" id="XP_031864775.1">
    <property type="nucleotide sequence ID" value="XM_032019068.1"/>
</dbReference>
<dbReference type="Gene3D" id="1.20.58.340">
    <property type="entry name" value="Magnesium transport protein CorA, transmembrane region"/>
    <property type="match status" value="1"/>
</dbReference>
<reference evidence="14 15" key="1">
    <citation type="journal article" date="2018" name="IMA Fungus">
        <title>IMA Genome-F 9: Draft genome sequence of Annulohypoxylon stygium, Aspergillus mulundensis, Berkeleyomyces basicola (syn. Thielaviopsis basicola), Ceratocystis smalleyi, two Cercospora beticola strains, Coleophoma cylindrospora, Fusarium fracticaudum, Phialophora cf. hyalina, and Morchella septimelata.</title>
        <authorList>
            <person name="Wingfield B.D."/>
            <person name="Bills G.F."/>
            <person name="Dong Y."/>
            <person name="Huang W."/>
            <person name="Nel W.J."/>
            <person name="Swalarsk-Parry B.S."/>
            <person name="Vaghefi N."/>
            <person name="Wilken P.M."/>
            <person name="An Z."/>
            <person name="de Beer Z.W."/>
            <person name="De Vos L."/>
            <person name="Chen L."/>
            <person name="Duong T.A."/>
            <person name="Gao Y."/>
            <person name="Hammerbacher A."/>
            <person name="Kikkert J.R."/>
            <person name="Li Y."/>
            <person name="Li H."/>
            <person name="Li K."/>
            <person name="Li Q."/>
            <person name="Liu X."/>
            <person name="Ma X."/>
            <person name="Naidoo K."/>
            <person name="Pethybridge S.J."/>
            <person name="Sun J."/>
            <person name="Steenkamp E.T."/>
            <person name="van der Nest M.A."/>
            <person name="van Wyk S."/>
            <person name="Wingfield M.J."/>
            <person name="Xiong C."/>
            <person name="Yue Q."/>
            <person name="Zhang X."/>
        </authorList>
    </citation>
    <scope>NUCLEOTIDE SEQUENCE [LARGE SCALE GENOMIC DNA]</scope>
    <source>
        <strain evidence="14 15">BP 5553</strain>
    </source>
</reference>
<keyword evidence="12" id="KW-1133">Transmembrane helix</keyword>
<dbReference type="SMART" id="SM00102">
    <property type="entry name" value="ADF"/>
    <property type="match status" value="2"/>
</dbReference>
<evidence type="ECO:0000256" key="4">
    <source>
        <dbReference type="ARBA" id="ARBA00022490"/>
    </source>
</evidence>
<dbReference type="OrthoDB" id="5396681at2759"/>
<comment type="subunit">
    <text evidence="8">Interacts with G-actin; ADP-actin form.</text>
</comment>
<dbReference type="CDD" id="cd11284">
    <property type="entry name" value="ADF_Twf-C_like"/>
    <property type="match status" value="1"/>
</dbReference>
<protein>
    <recommendedName>
        <fullName evidence="10">Twinfilin</fullName>
    </recommendedName>
</protein>
<dbReference type="GeneID" id="43603294"/>
<evidence type="ECO:0000256" key="8">
    <source>
        <dbReference type="ARBA" id="ARBA00038532"/>
    </source>
</evidence>
<comment type="function">
    <text evidence="9">Actin-binding protein involved in motile and morphological processes. Inhibits actin polymerization, likely by sequestering G-actin.</text>
</comment>
<evidence type="ECO:0000256" key="5">
    <source>
        <dbReference type="ARBA" id="ARBA00022737"/>
    </source>
</evidence>
<dbReference type="GO" id="GO:0005938">
    <property type="term" value="C:cell cortex"/>
    <property type="evidence" value="ECO:0007669"/>
    <property type="project" value="UniProtKB-SubCell"/>
</dbReference>
<dbReference type="STRING" id="2656787.A0A370T9B2"/>
<feature type="region of interest" description="Disordered" evidence="11">
    <location>
        <begin position="787"/>
        <end position="810"/>
    </location>
</feature>
<dbReference type="InterPro" id="IPR002108">
    <property type="entry name" value="ADF-H"/>
</dbReference>
<dbReference type="GO" id="GO:0003785">
    <property type="term" value="F:actin monomer binding"/>
    <property type="evidence" value="ECO:0007669"/>
    <property type="project" value="TreeGrafter"/>
</dbReference>
<evidence type="ECO:0000313" key="14">
    <source>
        <dbReference type="EMBL" id="RDL30167.1"/>
    </source>
</evidence>
<dbReference type="SUPFAM" id="SSF55753">
    <property type="entry name" value="Actin depolymerizing proteins"/>
    <property type="match status" value="2"/>
</dbReference>
<evidence type="ECO:0000256" key="2">
    <source>
        <dbReference type="ARBA" id="ARBA00004544"/>
    </source>
</evidence>
<feature type="region of interest" description="Disordered" evidence="11">
    <location>
        <begin position="293"/>
        <end position="312"/>
    </location>
</feature>
<keyword evidence="12" id="KW-0472">Membrane</keyword>
<dbReference type="InterPro" id="IPR058257">
    <property type="entry name" value="CorA-like_dom"/>
</dbReference>
<feature type="transmembrane region" description="Helical" evidence="12">
    <location>
        <begin position="503"/>
        <end position="529"/>
    </location>
</feature>
<comment type="subcellular location">
    <subcellularLocation>
        <location evidence="2">Cytoplasm</location>
        <location evidence="2">Cell cortex</location>
    </subcellularLocation>
    <subcellularLocation>
        <location evidence="1">Cytoplasm</location>
        <location evidence="1">Cytoskeleton</location>
    </subcellularLocation>
</comment>
<dbReference type="InterPro" id="IPR028458">
    <property type="entry name" value="Twinfilin"/>
</dbReference>
<dbReference type="PANTHER" id="PTHR13759:SF1">
    <property type="entry name" value="TWINFILIN"/>
    <property type="match status" value="1"/>
</dbReference>
<feature type="transmembrane region" description="Helical" evidence="12">
    <location>
        <begin position="549"/>
        <end position="569"/>
    </location>
</feature>
<proteinExistence type="inferred from homology"/>
<dbReference type="Proteomes" id="UP000254866">
    <property type="component" value="Unassembled WGS sequence"/>
</dbReference>
<evidence type="ECO:0000256" key="9">
    <source>
        <dbReference type="ARBA" id="ARBA00056419"/>
    </source>
</evidence>
<evidence type="ECO:0000259" key="13">
    <source>
        <dbReference type="PROSITE" id="PS51263"/>
    </source>
</evidence>
<keyword evidence="15" id="KW-1185">Reference proteome</keyword>
<dbReference type="AlphaFoldDB" id="A0A370T9B2"/>
<dbReference type="GO" id="GO:0005884">
    <property type="term" value="C:actin filament"/>
    <property type="evidence" value="ECO:0007669"/>
    <property type="project" value="TreeGrafter"/>
</dbReference>
<keyword evidence="7" id="KW-0206">Cytoskeleton</keyword>
<evidence type="ECO:0000256" key="11">
    <source>
        <dbReference type="SAM" id="MobiDB-lite"/>
    </source>
</evidence>
<keyword evidence="5" id="KW-0677">Repeat</keyword>
<dbReference type="CDD" id="cd11285">
    <property type="entry name" value="ADF_Twf-N_like"/>
    <property type="match status" value="1"/>
</dbReference>
<evidence type="ECO:0000256" key="7">
    <source>
        <dbReference type="ARBA" id="ARBA00023212"/>
    </source>
</evidence>
<keyword evidence="12" id="KW-0812">Transmembrane</keyword>
<keyword evidence="6" id="KW-0009">Actin-binding</keyword>
<comment type="caution">
    <text evidence="14">The sequence shown here is derived from an EMBL/GenBank/DDBJ whole genome shotgun (WGS) entry which is preliminary data.</text>
</comment>